<evidence type="ECO:0000256" key="5">
    <source>
        <dbReference type="ARBA" id="ARBA00023242"/>
    </source>
</evidence>
<keyword evidence="5 6" id="KW-0539">Nucleus</keyword>
<dbReference type="SMART" id="SM00425">
    <property type="entry name" value="TBOX"/>
    <property type="match status" value="1"/>
</dbReference>
<dbReference type="InterPro" id="IPR036960">
    <property type="entry name" value="T-box_sf"/>
</dbReference>
<dbReference type="Pfam" id="PF00907">
    <property type="entry name" value="T-box"/>
    <property type="match status" value="1"/>
</dbReference>
<dbReference type="SUPFAM" id="SSF49417">
    <property type="entry name" value="p53-like transcription factors"/>
    <property type="match status" value="1"/>
</dbReference>
<reference evidence="9 10" key="1">
    <citation type="submission" date="2022-12" db="EMBL/GenBank/DDBJ databases">
        <title>Chromosome-level genome of Tegillarca granosa.</title>
        <authorList>
            <person name="Kim J."/>
        </authorList>
    </citation>
    <scope>NUCLEOTIDE SEQUENCE [LARGE SCALE GENOMIC DNA]</scope>
    <source>
        <strain evidence="9">Teg-2019</strain>
        <tissue evidence="9">Adductor muscle</tissue>
    </source>
</reference>
<evidence type="ECO:0000256" key="4">
    <source>
        <dbReference type="ARBA" id="ARBA00023163"/>
    </source>
</evidence>
<feature type="compositionally biased region" description="Basic and acidic residues" evidence="7">
    <location>
        <begin position="241"/>
        <end position="258"/>
    </location>
</feature>
<gene>
    <name evidence="9" type="ORF">KUTeg_010394</name>
</gene>
<evidence type="ECO:0000313" key="9">
    <source>
        <dbReference type="EMBL" id="KAJ8313021.1"/>
    </source>
</evidence>
<dbReference type="PANTHER" id="PTHR11267">
    <property type="entry name" value="T-BOX PROTEIN-RELATED"/>
    <property type="match status" value="1"/>
</dbReference>
<evidence type="ECO:0000256" key="6">
    <source>
        <dbReference type="PROSITE-ProRule" id="PRU00201"/>
    </source>
</evidence>
<feature type="region of interest" description="Disordered" evidence="7">
    <location>
        <begin position="1"/>
        <end position="23"/>
    </location>
</feature>
<name>A0ABQ9F8T6_TEGGR</name>
<dbReference type="InterPro" id="IPR008967">
    <property type="entry name" value="p53-like_TF_DNA-bd_sf"/>
</dbReference>
<dbReference type="PROSITE" id="PS01283">
    <property type="entry name" value="TBOX_1"/>
    <property type="match status" value="1"/>
</dbReference>
<sequence>MLLLQGQHHYSNPSSSAPSSMYEEDLISQRARAFPLSHGLMPSHAQAFSFGFPVHPAHDPMGLAVGQSQQFGGYPPLSSHTDHKRMLGPSQNDTTDKNIKINLENRELWNKFHNLGTEMIITKTGRRMFPTLKVSLEGLDPHSKYILLVDIVPVDDCRYKYHNSEWVVTGKAEPHMPGRLYIHPDSPASGSHWMKQPCTFHKLKLTNNNLDQNGHSQLIRMSRDHRLTLKRPASEENVSELGKDNYPKKLKIDEDSPDRSNSLVPHSRIKSEDDNDRASETSDDGQGDTSETNLPPCQISNKPTAGLSGSHSLSKTTSPPSQHSANLSSNQCQYLGGGSKSYSQSCMGSGEQVYYPHHSSINRSSSSSFLPVSSSSSLLQPVTTSLSLHPAVNPQMNPCRLSGQSNDCAIRQSSAGHLSPPSHSYGIRTSPPQHPSLPSCTYMQPSQPYPSHLTPNVHMMNMNFPGPMA</sequence>
<feature type="compositionally biased region" description="Polar residues" evidence="7">
    <location>
        <begin position="287"/>
        <end position="332"/>
    </location>
</feature>
<evidence type="ECO:0000256" key="1">
    <source>
        <dbReference type="ARBA" id="ARBA00004123"/>
    </source>
</evidence>
<feature type="region of interest" description="Disordered" evidence="7">
    <location>
        <begin position="414"/>
        <end position="435"/>
    </location>
</feature>
<dbReference type="PANTHER" id="PTHR11267:SF204">
    <property type="entry name" value="SPADETAIL"/>
    <property type="match status" value="1"/>
</dbReference>
<feature type="domain" description="T-box" evidence="8">
    <location>
        <begin position="103"/>
        <end position="227"/>
    </location>
</feature>
<organism evidence="9 10">
    <name type="scientific">Tegillarca granosa</name>
    <name type="common">Malaysian cockle</name>
    <name type="synonym">Anadara granosa</name>
    <dbReference type="NCBI Taxonomy" id="220873"/>
    <lineage>
        <taxon>Eukaryota</taxon>
        <taxon>Metazoa</taxon>
        <taxon>Spiralia</taxon>
        <taxon>Lophotrochozoa</taxon>
        <taxon>Mollusca</taxon>
        <taxon>Bivalvia</taxon>
        <taxon>Autobranchia</taxon>
        <taxon>Pteriomorphia</taxon>
        <taxon>Arcoida</taxon>
        <taxon>Arcoidea</taxon>
        <taxon>Arcidae</taxon>
        <taxon>Tegillarca</taxon>
    </lineage>
</organism>
<evidence type="ECO:0000256" key="7">
    <source>
        <dbReference type="SAM" id="MobiDB-lite"/>
    </source>
</evidence>
<proteinExistence type="predicted"/>
<evidence type="ECO:0000256" key="2">
    <source>
        <dbReference type="ARBA" id="ARBA00023015"/>
    </source>
</evidence>
<dbReference type="EMBL" id="JARBDR010000440">
    <property type="protein sequence ID" value="KAJ8313021.1"/>
    <property type="molecule type" value="Genomic_DNA"/>
</dbReference>
<keyword evidence="2" id="KW-0805">Transcription regulation</keyword>
<dbReference type="Gene3D" id="2.60.40.820">
    <property type="entry name" value="Transcription factor, T-box"/>
    <property type="match status" value="1"/>
</dbReference>
<comment type="caution">
    <text evidence="6">Lacks conserved residue(s) required for the propagation of feature annotation.</text>
</comment>
<comment type="subcellular location">
    <subcellularLocation>
        <location evidence="1 6">Nucleus</location>
    </subcellularLocation>
</comment>
<accession>A0ABQ9F8T6</accession>
<evidence type="ECO:0000313" key="10">
    <source>
        <dbReference type="Proteomes" id="UP001217089"/>
    </source>
</evidence>
<dbReference type="PROSITE" id="PS50252">
    <property type="entry name" value="TBOX_3"/>
    <property type="match status" value="1"/>
</dbReference>
<protein>
    <recommendedName>
        <fullName evidence="8">T-box domain-containing protein</fullName>
    </recommendedName>
</protein>
<keyword evidence="3 6" id="KW-0238">DNA-binding</keyword>
<feature type="region of interest" description="Disordered" evidence="7">
    <location>
        <begin position="223"/>
        <end position="332"/>
    </location>
</feature>
<dbReference type="Proteomes" id="UP001217089">
    <property type="component" value="Unassembled WGS sequence"/>
</dbReference>
<dbReference type="InterPro" id="IPR046360">
    <property type="entry name" value="T-box_DNA-bd"/>
</dbReference>
<evidence type="ECO:0000256" key="3">
    <source>
        <dbReference type="ARBA" id="ARBA00023125"/>
    </source>
</evidence>
<dbReference type="InterPro" id="IPR001699">
    <property type="entry name" value="TF_T-box"/>
</dbReference>
<feature type="compositionally biased region" description="Low complexity" evidence="7">
    <location>
        <begin position="11"/>
        <end position="20"/>
    </location>
</feature>
<keyword evidence="10" id="KW-1185">Reference proteome</keyword>
<keyword evidence="4" id="KW-0804">Transcription</keyword>
<evidence type="ECO:0000259" key="8">
    <source>
        <dbReference type="PROSITE" id="PS50252"/>
    </source>
</evidence>
<dbReference type="InterPro" id="IPR018186">
    <property type="entry name" value="TF_T-box_CS"/>
</dbReference>
<comment type="caution">
    <text evidence="9">The sequence shown here is derived from an EMBL/GenBank/DDBJ whole genome shotgun (WGS) entry which is preliminary data.</text>
</comment>
<dbReference type="PRINTS" id="PR00937">
    <property type="entry name" value="TBOX"/>
</dbReference>
<feature type="compositionally biased region" description="Basic and acidic residues" evidence="7">
    <location>
        <begin position="269"/>
        <end position="280"/>
    </location>
</feature>